<comment type="caution">
    <text evidence="2">The sequence shown here is derived from an EMBL/GenBank/DDBJ whole genome shotgun (WGS) entry which is preliminary data.</text>
</comment>
<protein>
    <submittedName>
        <fullName evidence="2">Uncharacterized protein</fullName>
    </submittedName>
</protein>
<sequence length="102" mass="11127">MGNTCTSAKAEPTIKPITEPPNATRTKSSSEENPTISKIVSEEQSPISTSASEENPTVSKLVPDEIRSRSSTNATPIDLHQSENVLKIDEEDKEEETTRVET</sequence>
<evidence type="ECO:0000313" key="3">
    <source>
        <dbReference type="Proteomes" id="UP000663870"/>
    </source>
</evidence>
<feature type="compositionally biased region" description="Polar residues" evidence="1">
    <location>
        <begin position="21"/>
        <end position="58"/>
    </location>
</feature>
<reference evidence="2" key="1">
    <citation type="submission" date="2021-02" db="EMBL/GenBank/DDBJ databases">
        <authorList>
            <person name="Nowell W R."/>
        </authorList>
    </citation>
    <scope>NUCLEOTIDE SEQUENCE</scope>
</reference>
<dbReference type="Proteomes" id="UP000663870">
    <property type="component" value="Unassembled WGS sequence"/>
</dbReference>
<organism evidence="2 3">
    <name type="scientific">Rotaria sordida</name>
    <dbReference type="NCBI Taxonomy" id="392033"/>
    <lineage>
        <taxon>Eukaryota</taxon>
        <taxon>Metazoa</taxon>
        <taxon>Spiralia</taxon>
        <taxon>Gnathifera</taxon>
        <taxon>Rotifera</taxon>
        <taxon>Eurotatoria</taxon>
        <taxon>Bdelloidea</taxon>
        <taxon>Philodinida</taxon>
        <taxon>Philodinidae</taxon>
        <taxon>Rotaria</taxon>
    </lineage>
</organism>
<evidence type="ECO:0000256" key="1">
    <source>
        <dbReference type="SAM" id="MobiDB-lite"/>
    </source>
</evidence>
<dbReference type="AlphaFoldDB" id="A0A814E3T9"/>
<evidence type="ECO:0000313" key="2">
    <source>
        <dbReference type="EMBL" id="CAF0962149.1"/>
    </source>
</evidence>
<feature type="compositionally biased region" description="Basic and acidic residues" evidence="1">
    <location>
        <begin position="86"/>
        <end position="102"/>
    </location>
</feature>
<accession>A0A814E3T9</accession>
<keyword evidence="3" id="KW-1185">Reference proteome</keyword>
<proteinExistence type="predicted"/>
<gene>
    <name evidence="2" type="ORF">JXQ802_LOCUS12241</name>
</gene>
<dbReference type="EMBL" id="CAJNOL010000250">
    <property type="protein sequence ID" value="CAF0962149.1"/>
    <property type="molecule type" value="Genomic_DNA"/>
</dbReference>
<name>A0A814E3T9_9BILA</name>
<feature type="region of interest" description="Disordered" evidence="1">
    <location>
        <begin position="1"/>
        <end position="102"/>
    </location>
</feature>